<evidence type="ECO:0000313" key="2">
    <source>
        <dbReference type="Proteomes" id="UP001195422"/>
    </source>
</evidence>
<dbReference type="EMBL" id="JAGIOJ010000001">
    <property type="protein sequence ID" value="MBP2399989.1"/>
    <property type="molecule type" value="Genomic_DNA"/>
</dbReference>
<sequence length="38" mass="4102">MNNLQLPAQTPATQIPRTATEIKNVRQTTGGLTHISAQ</sequence>
<reference evidence="1 2" key="1">
    <citation type="submission" date="2021-03" db="EMBL/GenBank/DDBJ databases">
        <title>Sequencing the genomes of 1000 actinobacteria strains.</title>
        <authorList>
            <person name="Klenk H.-P."/>
        </authorList>
    </citation>
    <scope>NUCLEOTIDE SEQUENCE [LARGE SCALE GENOMIC DNA]</scope>
    <source>
        <strain evidence="1 2">DSM 20168</strain>
    </source>
</reference>
<gene>
    <name evidence="1" type="ORF">JOF39_003070</name>
</gene>
<evidence type="ECO:0000313" key="1">
    <source>
        <dbReference type="EMBL" id="MBP2399989.1"/>
    </source>
</evidence>
<keyword evidence="2" id="KW-1185">Reference proteome</keyword>
<organism evidence="1 2">
    <name type="scientific">Glutamicibacter protophormiae</name>
    <name type="common">Brevibacterium protophormiae</name>
    <dbReference type="NCBI Taxonomy" id="37930"/>
    <lineage>
        <taxon>Bacteria</taxon>
        <taxon>Bacillati</taxon>
        <taxon>Actinomycetota</taxon>
        <taxon>Actinomycetes</taxon>
        <taxon>Micrococcales</taxon>
        <taxon>Micrococcaceae</taxon>
        <taxon>Glutamicibacter</taxon>
    </lineage>
</organism>
<comment type="caution">
    <text evidence="1">The sequence shown here is derived from an EMBL/GenBank/DDBJ whole genome shotgun (WGS) entry which is preliminary data.</text>
</comment>
<dbReference type="Proteomes" id="UP001195422">
    <property type="component" value="Unassembled WGS sequence"/>
</dbReference>
<accession>A0ABS4XTZ9</accession>
<protein>
    <submittedName>
        <fullName evidence="1">Uncharacterized protein</fullName>
    </submittedName>
</protein>
<name>A0ABS4XTZ9_GLUPR</name>
<proteinExistence type="predicted"/>